<reference evidence="1 2" key="1">
    <citation type="submission" date="2019-10" db="EMBL/GenBank/DDBJ databases">
        <title>Nonomuraea sp. nov., isolated from Phyllanthus amarus.</title>
        <authorList>
            <person name="Klykleung N."/>
            <person name="Tanasupawat S."/>
        </authorList>
    </citation>
    <scope>NUCLEOTIDE SEQUENCE [LARGE SCALE GENOMIC DNA]</scope>
    <source>
        <strain evidence="1 2">PA1-10</strain>
    </source>
</reference>
<dbReference type="Pfam" id="PF13714">
    <property type="entry name" value="PEP_mutase"/>
    <property type="match status" value="1"/>
</dbReference>
<dbReference type="EMBL" id="VDLX02000025">
    <property type="protein sequence ID" value="KAB8188489.1"/>
    <property type="molecule type" value="Genomic_DNA"/>
</dbReference>
<sequence length="273" mass="28573">MMGSELYEKFMALHTRPGGLVLPNAWDAPSALILADAGFEAIGTSSAALAAILGRIDGRHAVSREEHIAHAEVMARATNLPVNGDFEDGYGDTPEDVAATVDAAIEHGLAGIGIEDTTANPDAPIRDFDDAVARVRAAVQAADRRIVVTGRTDNYLQGRPDLDDTIRRLTAFAEVGADVLYAPLAPDLDSVVKIVTAVAPTPVNVLMSPADRVLTVPELQKAGVKRVSLGPELYANALTALEQAAKALRRGDIAAATSGIGFGRIYDLVASAS</sequence>
<dbReference type="Proteomes" id="UP000312512">
    <property type="component" value="Unassembled WGS sequence"/>
</dbReference>
<dbReference type="AlphaFoldDB" id="A0A5C4VD92"/>
<evidence type="ECO:0000313" key="2">
    <source>
        <dbReference type="Proteomes" id="UP000312512"/>
    </source>
</evidence>
<comment type="caution">
    <text evidence="1">The sequence shown here is derived from an EMBL/GenBank/DDBJ whole genome shotgun (WGS) entry which is preliminary data.</text>
</comment>
<dbReference type="InterPro" id="IPR040442">
    <property type="entry name" value="Pyrv_kinase-like_dom_sf"/>
</dbReference>
<dbReference type="Gene3D" id="3.20.20.60">
    <property type="entry name" value="Phosphoenolpyruvate-binding domains"/>
    <property type="match status" value="1"/>
</dbReference>
<keyword evidence="1" id="KW-0456">Lyase</keyword>
<evidence type="ECO:0000313" key="1">
    <source>
        <dbReference type="EMBL" id="KAB8188489.1"/>
    </source>
</evidence>
<dbReference type="InterPro" id="IPR015813">
    <property type="entry name" value="Pyrv/PenolPyrv_kinase-like_dom"/>
</dbReference>
<keyword evidence="1" id="KW-0670">Pyruvate</keyword>
<dbReference type="InterPro" id="IPR039556">
    <property type="entry name" value="ICL/PEPM"/>
</dbReference>
<proteinExistence type="predicted"/>
<dbReference type="PANTHER" id="PTHR42905">
    <property type="entry name" value="PHOSPHOENOLPYRUVATE CARBOXYLASE"/>
    <property type="match status" value="1"/>
</dbReference>
<name>A0A5C4VD92_9ACTN</name>
<organism evidence="1 2">
    <name type="scientific">Nonomuraea phyllanthi</name>
    <dbReference type="NCBI Taxonomy" id="2219224"/>
    <lineage>
        <taxon>Bacteria</taxon>
        <taxon>Bacillati</taxon>
        <taxon>Actinomycetota</taxon>
        <taxon>Actinomycetes</taxon>
        <taxon>Streptosporangiales</taxon>
        <taxon>Streptosporangiaceae</taxon>
        <taxon>Nonomuraea</taxon>
    </lineage>
</organism>
<keyword evidence="2" id="KW-1185">Reference proteome</keyword>
<dbReference type="PANTHER" id="PTHR42905:SF16">
    <property type="entry name" value="CARBOXYPHOSPHONOENOLPYRUVATE PHOSPHONOMUTASE-LIKE PROTEIN (AFU_ORTHOLOGUE AFUA_5G07230)"/>
    <property type="match status" value="1"/>
</dbReference>
<dbReference type="CDD" id="cd00377">
    <property type="entry name" value="ICL_PEPM"/>
    <property type="match status" value="1"/>
</dbReference>
<gene>
    <name evidence="1" type="ORF">FH608_044490</name>
</gene>
<accession>A0A5P9YUA9</accession>
<dbReference type="OrthoDB" id="9780430at2"/>
<dbReference type="SUPFAM" id="SSF51621">
    <property type="entry name" value="Phosphoenolpyruvate/pyruvate domain"/>
    <property type="match status" value="1"/>
</dbReference>
<protein>
    <submittedName>
        <fullName evidence="1">Isocitrate lyase/phosphoenolpyruvate mutase family protein</fullName>
    </submittedName>
</protein>
<accession>A0A5C4VD92</accession>
<dbReference type="GO" id="GO:0016829">
    <property type="term" value="F:lyase activity"/>
    <property type="evidence" value="ECO:0007669"/>
    <property type="project" value="UniProtKB-KW"/>
</dbReference>